<accession>A0ABR1E1E5</accession>
<name>A0ABR1E1E5_NECAM</name>
<reference evidence="1 2" key="1">
    <citation type="submission" date="2023-08" db="EMBL/GenBank/DDBJ databases">
        <title>A Necator americanus chromosomal reference genome.</title>
        <authorList>
            <person name="Ilik V."/>
            <person name="Petrzelkova K.J."/>
            <person name="Pardy F."/>
            <person name="Fuh T."/>
            <person name="Niatou-Singa F.S."/>
            <person name="Gouil Q."/>
            <person name="Baker L."/>
            <person name="Ritchie M.E."/>
            <person name="Jex A.R."/>
            <person name="Gazzola D."/>
            <person name="Li H."/>
            <person name="Toshio Fujiwara R."/>
            <person name="Zhan B."/>
            <person name="Aroian R.V."/>
            <person name="Pafco B."/>
            <person name="Schwarz E.M."/>
        </authorList>
    </citation>
    <scope>NUCLEOTIDE SEQUENCE [LARGE SCALE GENOMIC DNA]</scope>
    <source>
        <strain evidence="1 2">Aroian</strain>
        <tissue evidence="1">Whole animal</tissue>
    </source>
</reference>
<evidence type="ECO:0000313" key="2">
    <source>
        <dbReference type="Proteomes" id="UP001303046"/>
    </source>
</evidence>
<proteinExistence type="predicted"/>
<sequence>MWDRRGLKLWIVSAHAPTEAAGDHNKDVFYDEINSLISKIPSQQAVIVAINANAKMGPEQQSDELGKWYYRAKQAPDDGSS</sequence>
<dbReference type="Proteomes" id="UP001303046">
    <property type="component" value="Unassembled WGS sequence"/>
</dbReference>
<protein>
    <submittedName>
        <fullName evidence="1">Uncharacterized protein</fullName>
    </submittedName>
</protein>
<dbReference type="EMBL" id="JAVFWL010000005">
    <property type="protein sequence ID" value="KAK6755546.1"/>
    <property type="molecule type" value="Genomic_DNA"/>
</dbReference>
<keyword evidence="2" id="KW-1185">Reference proteome</keyword>
<evidence type="ECO:0000313" key="1">
    <source>
        <dbReference type="EMBL" id="KAK6755546.1"/>
    </source>
</evidence>
<organism evidence="1 2">
    <name type="scientific">Necator americanus</name>
    <name type="common">Human hookworm</name>
    <dbReference type="NCBI Taxonomy" id="51031"/>
    <lineage>
        <taxon>Eukaryota</taxon>
        <taxon>Metazoa</taxon>
        <taxon>Ecdysozoa</taxon>
        <taxon>Nematoda</taxon>
        <taxon>Chromadorea</taxon>
        <taxon>Rhabditida</taxon>
        <taxon>Rhabditina</taxon>
        <taxon>Rhabditomorpha</taxon>
        <taxon>Strongyloidea</taxon>
        <taxon>Ancylostomatidae</taxon>
        <taxon>Bunostominae</taxon>
        <taxon>Necator</taxon>
    </lineage>
</organism>
<comment type="caution">
    <text evidence="1">The sequence shown here is derived from an EMBL/GenBank/DDBJ whole genome shotgun (WGS) entry which is preliminary data.</text>
</comment>
<gene>
    <name evidence="1" type="primary">Necator_chrV.g18908</name>
    <name evidence="1" type="ORF">RB195_014117</name>
</gene>